<evidence type="ECO:0000313" key="1">
    <source>
        <dbReference type="EMBL" id="TQE94277.1"/>
    </source>
</evidence>
<protein>
    <submittedName>
        <fullName evidence="1">Uncharacterized protein</fullName>
    </submittedName>
</protein>
<keyword evidence="2" id="KW-1185">Reference proteome</keyword>
<organism evidence="1 2">
    <name type="scientific">Litorilinea aerophila</name>
    <dbReference type="NCBI Taxonomy" id="1204385"/>
    <lineage>
        <taxon>Bacteria</taxon>
        <taxon>Bacillati</taxon>
        <taxon>Chloroflexota</taxon>
        <taxon>Caldilineae</taxon>
        <taxon>Caldilineales</taxon>
        <taxon>Caldilineaceae</taxon>
        <taxon>Litorilinea</taxon>
    </lineage>
</organism>
<dbReference type="OrthoDB" id="963455at2"/>
<accession>A0A540VBX7</accession>
<name>A0A540VBX7_9CHLR</name>
<comment type="caution">
    <text evidence="1">The sequence shown here is derived from an EMBL/GenBank/DDBJ whole genome shotgun (WGS) entry which is preliminary data.</text>
</comment>
<dbReference type="InParanoid" id="A0A540VBX7"/>
<dbReference type="EMBL" id="VIGC01000025">
    <property type="protein sequence ID" value="TQE94277.1"/>
    <property type="molecule type" value="Genomic_DNA"/>
</dbReference>
<proteinExistence type="predicted"/>
<dbReference type="AlphaFoldDB" id="A0A540VBX7"/>
<sequence length="75" mass="8577">MNRKGEEYRFETTVTSEGTLVVKGLPFPAGTKVEVIIHERSQQPSGESPYPLRGKPIRYLKPFESVAENEWEILQ</sequence>
<gene>
    <name evidence="1" type="ORF">FKZ61_17145</name>
</gene>
<dbReference type="Proteomes" id="UP000317371">
    <property type="component" value="Unassembled WGS sequence"/>
</dbReference>
<reference evidence="1 2" key="1">
    <citation type="submission" date="2019-06" db="EMBL/GenBank/DDBJ databases">
        <title>Genome sequence of Litorilinea aerophila BAA-2444.</title>
        <authorList>
            <person name="Maclea K.S."/>
            <person name="Maurais E.G."/>
            <person name="Iannazzi L.C."/>
        </authorList>
    </citation>
    <scope>NUCLEOTIDE SEQUENCE [LARGE SCALE GENOMIC DNA]</scope>
    <source>
        <strain evidence="1 2">ATCC BAA-2444</strain>
    </source>
</reference>
<evidence type="ECO:0000313" key="2">
    <source>
        <dbReference type="Proteomes" id="UP000317371"/>
    </source>
</evidence>